<protein>
    <submittedName>
        <fullName evidence="2">Methyltransferase type 11</fullName>
    </submittedName>
</protein>
<gene>
    <name evidence="2" type="ORF">ACFO1V_09860</name>
</gene>
<dbReference type="Proteomes" id="UP001596042">
    <property type="component" value="Unassembled WGS sequence"/>
</dbReference>
<keyword evidence="2" id="KW-0808">Transferase</keyword>
<keyword evidence="3" id="KW-1185">Reference proteome</keyword>
<proteinExistence type="predicted"/>
<dbReference type="Pfam" id="PF13524">
    <property type="entry name" value="Glyco_trans_1_2"/>
    <property type="match status" value="1"/>
</dbReference>
<dbReference type="EMBL" id="JBHSEL010000093">
    <property type="protein sequence ID" value="MFC4625517.1"/>
    <property type="molecule type" value="Genomic_DNA"/>
</dbReference>
<dbReference type="SUPFAM" id="SSF53756">
    <property type="entry name" value="UDP-Glycosyltransferase/glycogen phosphorylase"/>
    <property type="match status" value="1"/>
</dbReference>
<evidence type="ECO:0000313" key="3">
    <source>
        <dbReference type="Proteomes" id="UP001596042"/>
    </source>
</evidence>
<dbReference type="GO" id="GO:0008168">
    <property type="term" value="F:methyltransferase activity"/>
    <property type="evidence" value="ECO:0007669"/>
    <property type="project" value="UniProtKB-KW"/>
</dbReference>
<dbReference type="InterPro" id="IPR055259">
    <property type="entry name" value="YkvP/CgeB_Glyco_trans-like"/>
</dbReference>
<evidence type="ECO:0000259" key="1">
    <source>
        <dbReference type="Pfam" id="PF13524"/>
    </source>
</evidence>
<dbReference type="Gene3D" id="3.40.50.2000">
    <property type="entry name" value="Glycogen Phosphorylase B"/>
    <property type="match status" value="1"/>
</dbReference>
<keyword evidence="2" id="KW-0489">Methyltransferase</keyword>
<accession>A0ABV9H5D7</accession>
<dbReference type="GO" id="GO:0032259">
    <property type="term" value="P:methylation"/>
    <property type="evidence" value="ECO:0007669"/>
    <property type="project" value="UniProtKB-KW"/>
</dbReference>
<comment type="caution">
    <text evidence="2">The sequence shown here is derived from an EMBL/GenBank/DDBJ whole genome shotgun (WGS) entry which is preliminary data.</text>
</comment>
<organism evidence="2 3">
    <name type="scientific">Daeguia caeni</name>
    <dbReference type="NCBI Taxonomy" id="439612"/>
    <lineage>
        <taxon>Bacteria</taxon>
        <taxon>Pseudomonadati</taxon>
        <taxon>Pseudomonadota</taxon>
        <taxon>Alphaproteobacteria</taxon>
        <taxon>Hyphomicrobiales</taxon>
        <taxon>Brucellaceae</taxon>
        <taxon>Daeguia</taxon>
    </lineage>
</organism>
<dbReference type="RefSeq" id="WP_374834536.1">
    <property type="nucleotide sequence ID" value="NZ_JBHEEZ010000057.1"/>
</dbReference>
<reference evidence="3" key="1">
    <citation type="journal article" date="2019" name="Int. J. Syst. Evol. Microbiol.">
        <title>The Global Catalogue of Microorganisms (GCM) 10K type strain sequencing project: providing services to taxonomists for standard genome sequencing and annotation.</title>
        <authorList>
            <consortium name="The Broad Institute Genomics Platform"/>
            <consortium name="The Broad Institute Genome Sequencing Center for Infectious Disease"/>
            <person name="Wu L."/>
            <person name="Ma J."/>
        </authorList>
    </citation>
    <scope>NUCLEOTIDE SEQUENCE [LARGE SCALE GENOMIC DNA]</scope>
    <source>
        <strain evidence="3">CGMCC 1.15731</strain>
    </source>
</reference>
<feature type="domain" description="Spore protein YkvP/CgeB glycosyl transferase-like" evidence="1">
    <location>
        <begin position="176"/>
        <end position="311"/>
    </location>
</feature>
<sequence length="535" mass="61622">MSGISRIKGAIRYLRRGDLAGFWRRLKQYLKQGHAPVYGEKIRTGAGALWCIMTTPHTLFIARSIAKRLSHHGIDCDITTASPAEFNHDFYIVLCAQMFTQLPPGNRRIILQLEQSVSSRWFDDKYLTRLKQSVAVFDYSLRNIEFLHQKHISYPHVFYLPIGQGDSAPTATDKNAKQYDFLFYGDNRSSPRRQHMLAVLQAKYKVKIVDNLFDQDMSDLIRRARIVVNIHYYEGALLETPRIQECLSLGVPVLSESASDQDDYPELAGAVRYFTENSTDDLLLQAGQMLEELEQHERHVRRAVQKSQQRFSFMLDRALVALNLLPLDVMNTHAPYLAENSEIVALSLPETIIRRRQLLTGMPQDTVIFDGVRYQPGWLGCGLSFKLLARHALQQGKHRLTIMEDDAVLPDGFDNRYRIIRSYLDSRDEQWDMFSGVMAEIDPRARILSVEEFEGETFITLDRTMSMVFNIYNKRALEVLAAWNPHDGMSTGIRSTFICKIRMISEWLQRFPSLPDITRSWTPPYGAFTTAIIRK</sequence>
<name>A0ABV9H5D7_9HYPH</name>
<evidence type="ECO:0000313" key="2">
    <source>
        <dbReference type="EMBL" id="MFC4625517.1"/>
    </source>
</evidence>